<dbReference type="Pfam" id="PF00528">
    <property type="entry name" value="BPD_transp_1"/>
    <property type="match status" value="1"/>
</dbReference>
<comment type="similarity">
    <text evidence="7">Belongs to the binding-protein-dependent transport system permease family.</text>
</comment>
<keyword evidence="3" id="KW-1003">Cell membrane</keyword>
<comment type="caution">
    <text evidence="9">The sequence shown here is derived from an EMBL/GenBank/DDBJ whole genome shotgun (WGS) entry which is preliminary data.</text>
</comment>
<feature type="transmembrane region" description="Helical" evidence="7">
    <location>
        <begin position="140"/>
        <end position="163"/>
    </location>
</feature>
<sequence length="278" mass="31081">MGAFRRRKLNAIVTEVLVMLVAIVFLIPFYLLLINSVKGVAEQLTNTAGWPSAFVWNNYSKAWNALNFPDVFLRSLLITVFSNIGLTIISALAAHRMVRMPTRFNTAVFYLFIASMAIPFQSLMLPLVQVIRELGMINSLGGIVFTYWGLGLSFSIFLFHGFVKTISYEIEEAAIIDGCGPLRVFWRIVVPLLQPMTVSLVLLNTLTFWNDFLLPNLLLTKSELHTIQTAMNAFFGEFLTRWDLALPALVLGTAPAILFFLLMQRRIIEGVAGGAVKG</sequence>
<keyword evidence="2 7" id="KW-0813">Transport</keyword>
<evidence type="ECO:0000256" key="5">
    <source>
        <dbReference type="ARBA" id="ARBA00022989"/>
    </source>
</evidence>
<feature type="transmembrane region" description="Helical" evidence="7">
    <location>
        <begin position="244"/>
        <end position="263"/>
    </location>
</feature>
<keyword evidence="4 7" id="KW-0812">Transmembrane</keyword>
<organism evidence="9 10">
    <name type="scientific">Cohnella fermenti</name>
    <dbReference type="NCBI Taxonomy" id="2565925"/>
    <lineage>
        <taxon>Bacteria</taxon>
        <taxon>Bacillati</taxon>
        <taxon>Bacillota</taxon>
        <taxon>Bacilli</taxon>
        <taxon>Bacillales</taxon>
        <taxon>Paenibacillaceae</taxon>
        <taxon>Cohnella</taxon>
    </lineage>
</organism>
<proteinExistence type="inferred from homology"/>
<evidence type="ECO:0000313" key="9">
    <source>
        <dbReference type="EMBL" id="THF82262.1"/>
    </source>
</evidence>
<feature type="transmembrane region" description="Helical" evidence="7">
    <location>
        <begin position="71"/>
        <end position="95"/>
    </location>
</feature>
<evidence type="ECO:0000256" key="7">
    <source>
        <dbReference type="RuleBase" id="RU363032"/>
    </source>
</evidence>
<dbReference type="CDD" id="cd06261">
    <property type="entry name" value="TM_PBP2"/>
    <property type="match status" value="1"/>
</dbReference>
<dbReference type="InterPro" id="IPR000515">
    <property type="entry name" value="MetI-like"/>
</dbReference>
<feature type="transmembrane region" description="Helical" evidence="7">
    <location>
        <begin position="184"/>
        <end position="209"/>
    </location>
</feature>
<name>A0A4V3WFY9_9BACL</name>
<dbReference type="SUPFAM" id="SSF161098">
    <property type="entry name" value="MetI-like"/>
    <property type="match status" value="1"/>
</dbReference>
<dbReference type="Proteomes" id="UP000310636">
    <property type="component" value="Unassembled WGS sequence"/>
</dbReference>
<dbReference type="PANTHER" id="PTHR43744">
    <property type="entry name" value="ABC TRANSPORTER PERMEASE PROTEIN MG189-RELATED-RELATED"/>
    <property type="match status" value="1"/>
</dbReference>
<dbReference type="GO" id="GO:0005886">
    <property type="term" value="C:plasma membrane"/>
    <property type="evidence" value="ECO:0007669"/>
    <property type="project" value="UniProtKB-SubCell"/>
</dbReference>
<dbReference type="AlphaFoldDB" id="A0A4V3WFY9"/>
<keyword evidence="10" id="KW-1185">Reference proteome</keyword>
<dbReference type="OrthoDB" id="9772609at2"/>
<dbReference type="PANTHER" id="PTHR43744:SF12">
    <property type="entry name" value="ABC TRANSPORTER PERMEASE PROTEIN MG189-RELATED"/>
    <property type="match status" value="1"/>
</dbReference>
<dbReference type="EMBL" id="SSOB01000007">
    <property type="protein sequence ID" value="THF82262.1"/>
    <property type="molecule type" value="Genomic_DNA"/>
</dbReference>
<feature type="transmembrane region" description="Helical" evidence="7">
    <location>
        <begin position="12"/>
        <end position="34"/>
    </location>
</feature>
<gene>
    <name evidence="9" type="ORF">E6C55_06960</name>
</gene>
<dbReference type="PROSITE" id="PS50928">
    <property type="entry name" value="ABC_TM1"/>
    <property type="match status" value="1"/>
</dbReference>
<evidence type="ECO:0000256" key="6">
    <source>
        <dbReference type="ARBA" id="ARBA00023136"/>
    </source>
</evidence>
<reference evidence="9 10" key="1">
    <citation type="submission" date="2019-04" db="EMBL/GenBank/DDBJ databases">
        <title>Cohnella sp. nov. isolated from preserved vegetables.</title>
        <authorList>
            <person name="Lin S.-Y."/>
            <person name="Hung M.-H."/>
            <person name="Young C.-C."/>
        </authorList>
    </citation>
    <scope>NUCLEOTIDE SEQUENCE [LARGE SCALE GENOMIC DNA]</scope>
    <source>
        <strain evidence="9 10">CC-MHH1044</strain>
    </source>
</reference>
<protein>
    <submittedName>
        <fullName evidence="9">Carbohydrate ABC transporter permease</fullName>
    </submittedName>
</protein>
<dbReference type="GO" id="GO:0055085">
    <property type="term" value="P:transmembrane transport"/>
    <property type="evidence" value="ECO:0007669"/>
    <property type="project" value="InterPro"/>
</dbReference>
<evidence type="ECO:0000313" key="10">
    <source>
        <dbReference type="Proteomes" id="UP000310636"/>
    </source>
</evidence>
<feature type="transmembrane region" description="Helical" evidence="7">
    <location>
        <begin position="107"/>
        <end position="128"/>
    </location>
</feature>
<evidence type="ECO:0000256" key="1">
    <source>
        <dbReference type="ARBA" id="ARBA00004651"/>
    </source>
</evidence>
<evidence type="ECO:0000256" key="4">
    <source>
        <dbReference type="ARBA" id="ARBA00022692"/>
    </source>
</evidence>
<keyword evidence="5 7" id="KW-1133">Transmembrane helix</keyword>
<feature type="domain" description="ABC transmembrane type-1" evidence="8">
    <location>
        <begin position="72"/>
        <end position="263"/>
    </location>
</feature>
<dbReference type="InterPro" id="IPR035906">
    <property type="entry name" value="MetI-like_sf"/>
</dbReference>
<keyword evidence="6 7" id="KW-0472">Membrane</keyword>
<accession>A0A4V3WFY9</accession>
<dbReference type="Gene3D" id="1.10.3720.10">
    <property type="entry name" value="MetI-like"/>
    <property type="match status" value="1"/>
</dbReference>
<evidence type="ECO:0000256" key="3">
    <source>
        <dbReference type="ARBA" id="ARBA00022475"/>
    </source>
</evidence>
<comment type="subcellular location">
    <subcellularLocation>
        <location evidence="1 7">Cell membrane</location>
        <topology evidence="1 7">Multi-pass membrane protein</topology>
    </subcellularLocation>
</comment>
<evidence type="ECO:0000256" key="2">
    <source>
        <dbReference type="ARBA" id="ARBA00022448"/>
    </source>
</evidence>
<evidence type="ECO:0000259" key="8">
    <source>
        <dbReference type="PROSITE" id="PS50928"/>
    </source>
</evidence>